<dbReference type="Gene3D" id="1.20.120.450">
    <property type="entry name" value="dinb family like domain"/>
    <property type="match status" value="1"/>
</dbReference>
<dbReference type="OrthoDB" id="4548523at2"/>
<dbReference type="SUPFAM" id="SSF109854">
    <property type="entry name" value="DinB/YfiT-like putative metalloenzymes"/>
    <property type="match status" value="1"/>
</dbReference>
<evidence type="ECO:0000313" key="2">
    <source>
        <dbReference type="EMBL" id="KMO67072.1"/>
    </source>
</evidence>
<accession>A0A0J6VBH7</accession>
<dbReference type="InterPro" id="IPR034660">
    <property type="entry name" value="DinB/YfiT-like"/>
</dbReference>
<gene>
    <name evidence="2" type="ORF">MCHUDSM44219_05636</name>
</gene>
<dbReference type="Pfam" id="PF04978">
    <property type="entry name" value="MST"/>
    <property type="match status" value="1"/>
</dbReference>
<dbReference type="AlphaFoldDB" id="A0A0J6VBH7"/>
<dbReference type="InterPro" id="IPR007061">
    <property type="entry name" value="MST-like"/>
</dbReference>
<evidence type="ECO:0008006" key="4">
    <source>
        <dbReference type="Google" id="ProtNLM"/>
    </source>
</evidence>
<keyword evidence="3" id="KW-1185">Reference proteome</keyword>
<reference evidence="2 3" key="1">
    <citation type="journal article" date="2015" name="Genome Biol. Evol.">
        <title>Characterization of Three Mycobacterium spp. with Potential Use in Bioremediation by Genome Sequencing and Comparative Genomics.</title>
        <authorList>
            <person name="Das S."/>
            <person name="Pettersson B.M."/>
            <person name="Behra P.R."/>
            <person name="Ramesh M."/>
            <person name="Dasgupta S."/>
            <person name="Bhattacharya A."/>
            <person name="Kirsebom L.A."/>
        </authorList>
    </citation>
    <scope>NUCLEOTIDE SEQUENCE [LARGE SCALE GENOMIC DNA]</scope>
    <source>
        <strain evidence="2 3">DSM 44219</strain>
    </source>
</reference>
<dbReference type="RefSeq" id="WP_048421487.1">
    <property type="nucleotide sequence ID" value="NZ_JYNX01000092.1"/>
</dbReference>
<dbReference type="Proteomes" id="UP000036176">
    <property type="component" value="Unassembled WGS sequence"/>
</dbReference>
<name>A0A0J6VBH7_MYCCU</name>
<sequence length="191" mass="21030">MTDTPWEPPLAGSELEHLVGALERLRTTFRWKADDLDAAGLQARVGASTLTLGGLLKHLAFAEDVLFTDKLTGEPIGDPWESEWADLAEVPEDWEFTSAAGDPPDRLYAYWDEAVQRSRRRLQDALTRGGLDQLVHISGPDGRHASLRRLLCDLIEEYGRHTGHADLLREAVDGRTGEDPPPGWAPASGTV</sequence>
<proteinExistence type="predicted"/>
<dbReference type="EMBL" id="JYNX01000092">
    <property type="protein sequence ID" value="KMO67072.1"/>
    <property type="molecule type" value="Genomic_DNA"/>
</dbReference>
<comment type="caution">
    <text evidence="2">The sequence shown here is derived from an EMBL/GenBank/DDBJ whole genome shotgun (WGS) entry which is preliminary data.</text>
</comment>
<feature type="region of interest" description="Disordered" evidence="1">
    <location>
        <begin position="171"/>
        <end position="191"/>
    </location>
</feature>
<protein>
    <recommendedName>
        <fullName evidence="4">DinB superfamily protein</fullName>
    </recommendedName>
</protein>
<dbReference type="PATRIC" id="fig|1800.3.peg.5680"/>
<evidence type="ECO:0000256" key="1">
    <source>
        <dbReference type="SAM" id="MobiDB-lite"/>
    </source>
</evidence>
<organism evidence="2 3">
    <name type="scientific">Mycolicibacterium chubuense</name>
    <name type="common">Mycobacterium chubuense</name>
    <dbReference type="NCBI Taxonomy" id="1800"/>
    <lineage>
        <taxon>Bacteria</taxon>
        <taxon>Bacillati</taxon>
        <taxon>Actinomycetota</taxon>
        <taxon>Actinomycetes</taxon>
        <taxon>Mycobacteriales</taxon>
        <taxon>Mycobacteriaceae</taxon>
        <taxon>Mycolicibacterium</taxon>
    </lineage>
</organism>
<evidence type="ECO:0000313" key="3">
    <source>
        <dbReference type="Proteomes" id="UP000036176"/>
    </source>
</evidence>